<evidence type="ECO:0000256" key="2">
    <source>
        <dbReference type="SAM" id="Phobius"/>
    </source>
</evidence>
<keyword evidence="2" id="KW-1133">Transmembrane helix</keyword>
<dbReference type="EMBL" id="GEDV01011356">
    <property type="protein sequence ID" value="JAP77201.1"/>
    <property type="molecule type" value="Transcribed_RNA"/>
</dbReference>
<keyword evidence="2" id="KW-0812">Transmembrane</keyword>
<keyword evidence="2" id="KW-0472">Membrane</keyword>
<evidence type="ECO:0000256" key="1">
    <source>
        <dbReference type="SAM" id="MobiDB-lite"/>
    </source>
</evidence>
<feature type="compositionally biased region" description="Basic and acidic residues" evidence="1">
    <location>
        <begin position="92"/>
        <end position="101"/>
    </location>
</feature>
<proteinExistence type="predicted"/>
<sequence>MNRVEDFTSSMYQRSAFRDYFQYQQSDTYRTGIRPPLIEAGSSTLVLMGLNAVSLLVIMSWAASATLRRRLLKTVHHYLAVYLRCALGKKESRQAAKKEPNESLPRAFRKKASKRHLETQLDVATETRTQPDGAEGEAAAVVPPVAHNVAEGPDGDEDLLDYEIIHTGDAFVDNEDHAN</sequence>
<dbReference type="AlphaFoldDB" id="A0A131YH13"/>
<protein>
    <submittedName>
        <fullName evidence="3">Uncharacterized protein</fullName>
    </submittedName>
</protein>
<feature type="region of interest" description="Disordered" evidence="1">
    <location>
        <begin position="92"/>
        <end position="157"/>
    </location>
</feature>
<organism evidence="3">
    <name type="scientific">Rhipicephalus appendiculatus</name>
    <name type="common">Brown ear tick</name>
    <dbReference type="NCBI Taxonomy" id="34631"/>
    <lineage>
        <taxon>Eukaryota</taxon>
        <taxon>Metazoa</taxon>
        <taxon>Ecdysozoa</taxon>
        <taxon>Arthropoda</taxon>
        <taxon>Chelicerata</taxon>
        <taxon>Arachnida</taxon>
        <taxon>Acari</taxon>
        <taxon>Parasitiformes</taxon>
        <taxon>Ixodida</taxon>
        <taxon>Ixodoidea</taxon>
        <taxon>Ixodidae</taxon>
        <taxon>Rhipicephalinae</taxon>
        <taxon>Rhipicephalus</taxon>
        <taxon>Rhipicephalus</taxon>
    </lineage>
</organism>
<evidence type="ECO:0000313" key="3">
    <source>
        <dbReference type="EMBL" id="JAP77201.1"/>
    </source>
</evidence>
<accession>A0A131YH13</accession>
<reference evidence="3" key="1">
    <citation type="journal article" date="2016" name="Ticks Tick Borne Dis.">
        <title>De novo assembly and annotation of the salivary gland transcriptome of Rhipicephalus appendiculatus male and female ticks during blood feeding.</title>
        <authorList>
            <person name="de Castro M.H."/>
            <person name="de Klerk D."/>
            <person name="Pienaar R."/>
            <person name="Latif A.A."/>
            <person name="Rees D.J."/>
            <person name="Mans B.J."/>
        </authorList>
    </citation>
    <scope>NUCLEOTIDE SEQUENCE</scope>
    <source>
        <tissue evidence="3">Salivary glands</tissue>
    </source>
</reference>
<feature type="transmembrane region" description="Helical" evidence="2">
    <location>
        <begin position="45"/>
        <end position="63"/>
    </location>
</feature>
<name>A0A131YH13_RHIAP</name>
<feature type="compositionally biased region" description="Low complexity" evidence="1">
    <location>
        <begin position="136"/>
        <end position="146"/>
    </location>
</feature>